<dbReference type="SMART" id="SM01274">
    <property type="entry name" value="malic"/>
    <property type="match status" value="1"/>
</dbReference>
<dbReference type="GO" id="GO:0006108">
    <property type="term" value="P:malate metabolic process"/>
    <property type="evidence" value="ECO:0007669"/>
    <property type="project" value="TreeGrafter"/>
</dbReference>
<feature type="binding site" evidence="4">
    <location>
        <position position="461"/>
    </location>
    <ligand>
        <name>(S)-malate</name>
        <dbReference type="ChEBI" id="CHEBI:15589"/>
    </ligand>
</feature>
<dbReference type="PRINTS" id="PR00072">
    <property type="entry name" value="MALOXRDTASE"/>
</dbReference>
<keyword evidence="5" id="KW-0479">Metal-binding</keyword>
<dbReference type="NCBIfam" id="NF010052">
    <property type="entry name" value="PRK13529.1"/>
    <property type="match status" value="1"/>
</dbReference>
<keyword evidence="9" id="KW-1185">Reference proteome</keyword>
<dbReference type="InterPro" id="IPR046346">
    <property type="entry name" value="Aminoacid_DH-like_N_sf"/>
</dbReference>
<gene>
    <name evidence="8" type="ORF">WJX73_006593</name>
</gene>
<dbReference type="PANTHER" id="PTHR23406">
    <property type="entry name" value="MALIC ENZYME-RELATED"/>
    <property type="match status" value="1"/>
</dbReference>
<evidence type="ECO:0000259" key="7">
    <source>
        <dbReference type="SMART" id="SM01274"/>
    </source>
</evidence>
<comment type="caution">
    <text evidence="8">The sequence shown here is derived from an EMBL/GenBank/DDBJ whole genome shotgun (WGS) entry which is preliminary data.</text>
</comment>
<comment type="similarity">
    <text evidence="1">Belongs to the malic enzymes family.</text>
</comment>
<dbReference type="InterPro" id="IPR037062">
    <property type="entry name" value="Malic_N_dom_sf"/>
</dbReference>
<reference evidence="8 9" key="1">
    <citation type="journal article" date="2024" name="Nat. Commun.">
        <title>Phylogenomics reveals the evolutionary origins of lichenization in chlorophyte algae.</title>
        <authorList>
            <person name="Puginier C."/>
            <person name="Libourel C."/>
            <person name="Otte J."/>
            <person name="Skaloud P."/>
            <person name="Haon M."/>
            <person name="Grisel S."/>
            <person name="Petersen M."/>
            <person name="Berrin J.G."/>
            <person name="Delaux P.M."/>
            <person name="Dal Grande F."/>
            <person name="Keller J."/>
        </authorList>
    </citation>
    <scope>NUCLEOTIDE SEQUENCE [LARGE SCALE GENOMIC DNA]</scope>
    <source>
        <strain evidence="8 9">SAG 2036</strain>
    </source>
</reference>
<evidence type="ECO:0000313" key="9">
    <source>
        <dbReference type="Proteomes" id="UP001465755"/>
    </source>
</evidence>
<evidence type="ECO:0000256" key="2">
    <source>
        <dbReference type="ARBA" id="ARBA00023002"/>
    </source>
</evidence>
<dbReference type="InterPro" id="IPR012302">
    <property type="entry name" value="Malic_NAD-bd"/>
</dbReference>
<dbReference type="GO" id="GO:0005739">
    <property type="term" value="C:mitochondrion"/>
    <property type="evidence" value="ECO:0007669"/>
    <property type="project" value="TreeGrafter"/>
</dbReference>
<dbReference type="GO" id="GO:0046872">
    <property type="term" value="F:metal ion binding"/>
    <property type="evidence" value="ECO:0007669"/>
    <property type="project" value="UniProtKB-KW"/>
</dbReference>
<feature type="binding site" evidence="4">
    <location>
        <position position="203"/>
    </location>
    <ligand>
        <name>(S)-malate</name>
        <dbReference type="ChEBI" id="CHEBI:15589"/>
    </ligand>
</feature>
<dbReference type="Gene3D" id="3.40.50.720">
    <property type="entry name" value="NAD(P)-binding Rossmann-like Domain"/>
    <property type="match status" value="1"/>
</dbReference>
<dbReference type="Proteomes" id="UP001465755">
    <property type="component" value="Unassembled WGS sequence"/>
</dbReference>
<protein>
    <recommendedName>
        <fullName evidence="10">Malic enzyme</fullName>
    </recommendedName>
</protein>
<evidence type="ECO:0008006" key="10">
    <source>
        <dbReference type="Google" id="ProtNLM"/>
    </source>
</evidence>
<dbReference type="InterPro" id="IPR036291">
    <property type="entry name" value="NAD(P)-bd_dom_sf"/>
</dbReference>
<sequence length="620" mass="68573">MRGLAASEVLRRSLLSQVWGAESWVAVRCAGTYKPCENDTVSIVRKRGLDVLHDPIYNKGTAFPYSERERLGLRGLLPVKSLSMRMQVERWLDEFKYGRDYIDPANVKDEGITHEDCRRWKVLQELQDRNEQMFYHILLDSFEEMAPIIYTPTVGWACLNYHKLFRRPRGMYFSKLDRGEMAAMTYNWPSHEVDAIVVTDGSRILGLGDQGLNGLGISIGKLDLYVAAAGFHPRKVLPCVVDVGTDNVPLRADPLYMGIDSPRLKGDEYYDIMDEFVKAVMGRWPNAVLQFEDFSLQHAHPLLGRYRNHHLVFNDDIQGTAATACAGVYGALAVQGKLPPAIAEQRFVIVGAGSAGMGVTTMLSLCLIKHGQREQEARSQFWVLDAKGLITSERTDLTAVVQPFARQDEESSEGETLLEVVKRVKPTVLVGLSGVGKLFTQEVLKAMGEAQEQPIIMAMSNPISRLECTHASAQAATGGRAIYMAGSPQGAVEQNGKTICCSQANNMYIFPGLALGAHLAKSGVVSDLMLTAASEALPKLIPEADRKLGKVYPPLANIRAISRRVAADVIKTAHSEGKLHSKSALRELLRGDDALLDWVESMMYKPQYDSLIHLPVGIME</sequence>
<comment type="cofactor">
    <cofactor evidence="5">
        <name>Mg(2+)</name>
        <dbReference type="ChEBI" id="CHEBI:18420"/>
    </cofactor>
    <cofactor evidence="5">
        <name>Mn(2+)</name>
        <dbReference type="ChEBI" id="CHEBI:29035"/>
    </cofactor>
    <text evidence="5">Divalent metal cations. Prefers magnesium or manganese.</text>
</comment>
<feature type="binding site" evidence="5">
    <location>
        <position position="292"/>
    </location>
    <ligand>
        <name>a divalent metal cation</name>
        <dbReference type="ChEBI" id="CHEBI:60240"/>
    </ligand>
</feature>
<dbReference type="PANTHER" id="PTHR23406:SF32">
    <property type="entry name" value="NADP-DEPENDENT MALIC ENZYME"/>
    <property type="match status" value="1"/>
</dbReference>
<dbReference type="Pfam" id="PF03949">
    <property type="entry name" value="Malic_M"/>
    <property type="match status" value="1"/>
</dbReference>
<evidence type="ECO:0000259" key="6">
    <source>
        <dbReference type="SMART" id="SM00919"/>
    </source>
</evidence>
<feature type="active site" description="Proton donor" evidence="3">
    <location>
        <position position="150"/>
    </location>
</feature>
<dbReference type="SUPFAM" id="SSF51735">
    <property type="entry name" value="NAD(P)-binding Rossmann-fold domains"/>
    <property type="match status" value="1"/>
</dbReference>
<feature type="active site" description="Proton acceptor" evidence="3">
    <location>
        <position position="221"/>
    </location>
</feature>
<proteinExistence type="inferred from homology"/>
<feature type="binding site" evidence="5">
    <location>
        <position position="293"/>
    </location>
    <ligand>
        <name>a divalent metal cation</name>
        <dbReference type="ChEBI" id="CHEBI:60240"/>
    </ligand>
</feature>
<dbReference type="GO" id="GO:0051287">
    <property type="term" value="F:NAD binding"/>
    <property type="evidence" value="ECO:0007669"/>
    <property type="project" value="InterPro"/>
</dbReference>
<keyword evidence="2" id="KW-0560">Oxidoreductase</keyword>
<accession>A0AAW1NNA8</accession>
<dbReference type="SUPFAM" id="SSF53223">
    <property type="entry name" value="Aminoacid dehydrogenase-like, N-terminal domain"/>
    <property type="match status" value="1"/>
</dbReference>
<dbReference type="Pfam" id="PF00390">
    <property type="entry name" value="malic"/>
    <property type="match status" value="1"/>
</dbReference>
<evidence type="ECO:0000313" key="8">
    <source>
        <dbReference type="EMBL" id="KAK9792672.1"/>
    </source>
</evidence>
<feature type="binding site" evidence="4">
    <location>
        <position position="505"/>
    </location>
    <ligand>
        <name>(S)-malate</name>
        <dbReference type="ChEBI" id="CHEBI:15589"/>
    </ligand>
</feature>
<dbReference type="GO" id="GO:0004471">
    <property type="term" value="F:malate dehydrogenase (decarboxylating) (NAD+) activity"/>
    <property type="evidence" value="ECO:0007669"/>
    <property type="project" value="TreeGrafter"/>
</dbReference>
<evidence type="ECO:0000256" key="4">
    <source>
        <dbReference type="PIRSR" id="PIRSR000106-2"/>
    </source>
</evidence>
<evidence type="ECO:0000256" key="5">
    <source>
        <dbReference type="PIRSR" id="PIRSR000106-3"/>
    </source>
</evidence>
<evidence type="ECO:0000256" key="1">
    <source>
        <dbReference type="ARBA" id="ARBA00008785"/>
    </source>
</evidence>
<dbReference type="AlphaFoldDB" id="A0AAW1NNA8"/>
<feature type="domain" description="Malic enzyme NAD-binding" evidence="6">
    <location>
        <begin position="317"/>
        <end position="574"/>
    </location>
</feature>
<dbReference type="EMBL" id="JALJOQ010000161">
    <property type="protein sequence ID" value="KAK9792672.1"/>
    <property type="molecule type" value="Genomic_DNA"/>
</dbReference>
<dbReference type="SMART" id="SM00919">
    <property type="entry name" value="Malic_M"/>
    <property type="match status" value="1"/>
</dbReference>
<dbReference type="Gene3D" id="3.40.50.10380">
    <property type="entry name" value="Malic enzyme, N-terminal domain"/>
    <property type="match status" value="1"/>
</dbReference>
<feature type="binding site" evidence="5">
    <location>
        <position position="316"/>
    </location>
    <ligand>
        <name>a divalent metal cation</name>
        <dbReference type="ChEBI" id="CHEBI:60240"/>
    </ligand>
</feature>
<dbReference type="InterPro" id="IPR001891">
    <property type="entry name" value="Malic_OxRdtase"/>
</dbReference>
<organism evidence="8 9">
    <name type="scientific">Symbiochloris irregularis</name>
    <dbReference type="NCBI Taxonomy" id="706552"/>
    <lineage>
        <taxon>Eukaryota</taxon>
        <taxon>Viridiplantae</taxon>
        <taxon>Chlorophyta</taxon>
        <taxon>core chlorophytes</taxon>
        <taxon>Trebouxiophyceae</taxon>
        <taxon>Trebouxiales</taxon>
        <taxon>Trebouxiaceae</taxon>
        <taxon>Symbiochloris</taxon>
    </lineage>
</organism>
<evidence type="ECO:0000256" key="3">
    <source>
        <dbReference type="PIRSR" id="PIRSR000106-1"/>
    </source>
</evidence>
<feature type="domain" description="Malic enzyme N-terminal" evidence="7">
    <location>
        <begin position="127"/>
        <end position="307"/>
    </location>
</feature>
<name>A0AAW1NNA8_9CHLO</name>
<dbReference type="PIRSF" id="PIRSF000106">
    <property type="entry name" value="ME"/>
    <property type="match status" value="1"/>
</dbReference>
<dbReference type="InterPro" id="IPR012301">
    <property type="entry name" value="Malic_N_dom"/>
</dbReference>